<sequence length="496" mass="54853">MEAITEIAVVTVPAYSHQASILEFCKRLVRLQNDGHFHLHVTCFIPTLGSPPSASMALIQSLPSSITCAFLPPVSLHDQPKDLPLEVQLQLAVSRSMPLVREALKSLAGSSSNLAAIVAEPLTIEALEIAKELNIISYLYFPCSAMMLSLCFYAEKLNQKMVSCGGEFRDLPVAIEIPGCVPVSGKDLPDNLQDRSSLSYEHFLQRCQSYHLAEGILLNSFQEMEAGAIKAWQHGEEPSVNGESRKRYPSVHAIGPIIKTRSSTETNQPEWDTCLRWLDKQPPNSVLFVSFGSGGRLSQAQINELALGLELSGQRILWVNVKSPVEKASASYLRDNKNEEEDPLHFLPLGFLERTKDRCFVMASWAPQVQILGHSSIGGFLSHCGWNSILESIVEGVPIIAWPLFAEQRTNAAMLDDGLKVAIRPRVSDNNSNNNGIVEKEEISRVIKCIMEGDEEGEEIRRRMKQLKDAAACALMKDGSSTKTLSNLALKWSRNM</sequence>
<reference evidence="6" key="1">
    <citation type="submission" date="2023-10" db="EMBL/GenBank/DDBJ databases">
        <title>Chromosome-level genome of the transformable northern wattle, Acacia crassicarpa.</title>
        <authorList>
            <person name="Massaro I."/>
            <person name="Sinha N.R."/>
            <person name="Poethig S."/>
            <person name="Leichty A.R."/>
        </authorList>
    </citation>
    <scope>NUCLEOTIDE SEQUENCE</scope>
    <source>
        <strain evidence="6">Acra3RX</strain>
        <tissue evidence="6">Leaf</tissue>
    </source>
</reference>
<dbReference type="EC" id="2.4.1.-" evidence="5"/>
<dbReference type="PANTHER" id="PTHR48045:SF18">
    <property type="entry name" value="GLYCOSYLTRANSFERASE"/>
    <property type="match status" value="1"/>
</dbReference>
<gene>
    <name evidence="6" type="ORF">QN277_024613</name>
</gene>
<dbReference type="AlphaFoldDB" id="A0AAE1K7W8"/>
<dbReference type="FunFam" id="3.40.50.2000:FF:000051">
    <property type="entry name" value="Glycosyltransferase"/>
    <property type="match status" value="1"/>
</dbReference>
<dbReference type="PANTHER" id="PTHR48045">
    <property type="entry name" value="UDP-GLYCOSYLTRANSFERASE 72B1"/>
    <property type="match status" value="1"/>
</dbReference>
<evidence type="ECO:0000313" key="6">
    <source>
        <dbReference type="EMBL" id="KAK4267889.1"/>
    </source>
</evidence>
<comment type="caution">
    <text evidence="6">The sequence shown here is derived from an EMBL/GenBank/DDBJ whole genome shotgun (WGS) entry which is preliminary data.</text>
</comment>
<evidence type="ECO:0000256" key="2">
    <source>
        <dbReference type="ARBA" id="ARBA00022676"/>
    </source>
</evidence>
<evidence type="ECO:0000313" key="7">
    <source>
        <dbReference type="Proteomes" id="UP001293593"/>
    </source>
</evidence>
<keyword evidence="3 4" id="KW-0808">Transferase</keyword>
<dbReference type="Proteomes" id="UP001293593">
    <property type="component" value="Unassembled WGS sequence"/>
</dbReference>
<dbReference type="Pfam" id="PF00201">
    <property type="entry name" value="UDPGT"/>
    <property type="match status" value="1"/>
</dbReference>
<dbReference type="GO" id="GO:0008194">
    <property type="term" value="F:UDP-glycosyltransferase activity"/>
    <property type="evidence" value="ECO:0007669"/>
    <property type="project" value="InterPro"/>
</dbReference>
<evidence type="ECO:0000256" key="4">
    <source>
        <dbReference type="RuleBase" id="RU003718"/>
    </source>
</evidence>
<keyword evidence="2 4" id="KW-0328">Glycosyltransferase</keyword>
<dbReference type="SUPFAM" id="SSF53756">
    <property type="entry name" value="UDP-Glycosyltransferase/glycogen phosphorylase"/>
    <property type="match status" value="1"/>
</dbReference>
<organism evidence="6 7">
    <name type="scientific">Acacia crassicarpa</name>
    <name type="common">northern wattle</name>
    <dbReference type="NCBI Taxonomy" id="499986"/>
    <lineage>
        <taxon>Eukaryota</taxon>
        <taxon>Viridiplantae</taxon>
        <taxon>Streptophyta</taxon>
        <taxon>Embryophyta</taxon>
        <taxon>Tracheophyta</taxon>
        <taxon>Spermatophyta</taxon>
        <taxon>Magnoliopsida</taxon>
        <taxon>eudicotyledons</taxon>
        <taxon>Gunneridae</taxon>
        <taxon>Pentapetalae</taxon>
        <taxon>rosids</taxon>
        <taxon>fabids</taxon>
        <taxon>Fabales</taxon>
        <taxon>Fabaceae</taxon>
        <taxon>Caesalpinioideae</taxon>
        <taxon>mimosoid clade</taxon>
        <taxon>Acacieae</taxon>
        <taxon>Acacia</taxon>
    </lineage>
</organism>
<keyword evidence="7" id="KW-1185">Reference proteome</keyword>
<evidence type="ECO:0000256" key="5">
    <source>
        <dbReference type="RuleBase" id="RU362057"/>
    </source>
</evidence>
<dbReference type="InterPro" id="IPR035595">
    <property type="entry name" value="UDP_glycos_trans_CS"/>
</dbReference>
<dbReference type="Gene3D" id="3.40.50.2000">
    <property type="entry name" value="Glycogen Phosphorylase B"/>
    <property type="match status" value="2"/>
</dbReference>
<evidence type="ECO:0000256" key="3">
    <source>
        <dbReference type="ARBA" id="ARBA00022679"/>
    </source>
</evidence>
<dbReference type="PROSITE" id="PS00375">
    <property type="entry name" value="UDPGT"/>
    <property type="match status" value="1"/>
</dbReference>
<dbReference type="EMBL" id="JAWXYG010000007">
    <property type="protein sequence ID" value="KAK4267889.1"/>
    <property type="molecule type" value="Genomic_DNA"/>
</dbReference>
<dbReference type="CDD" id="cd03784">
    <property type="entry name" value="GT1_Gtf-like"/>
    <property type="match status" value="1"/>
</dbReference>
<dbReference type="InterPro" id="IPR002213">
    <property type="entry name" value="UDP_glucos_trans"/>
</dbReference>
<proteinExistence type="inferred from homology"/>
<accession>A0AAE1K7W8</accession>
<protein>
    <recommendedName>
        <fullName evidence="5">Glycosyltransferase</fullName>
        <ecNumber evidence="5">2.4.1.-</ecNumber>
    </recommendedName>
</protein>
<name>A0AAE1K7W8_9FABA</name>
<evidence type="ECO:0000256" key="1">
    <source>
        <dbReference type="ARBA" id="ARBA00009995"/>
    </source>
</evidence>
<comment type="similarity">
    <text evidence="1 4">Belongs to the UDP-glycosyltransferase family.</text>
</comment>